<proteinExistence type="predicted"/>
<organism evidence="2 3">
    <name type="scientific">Mycolicibacterium aromaticivorans JS19b1 = JCM 16368</name>
    <dbReference type="NCBI Taxonomy" id="1440774"/>
    <lineage>
        <taxon>Bacteria</taxon>
        <taxon>Bacillati</taxon>
        <taxon>Actinomycetota</taxon>
        <taxon>Actinomycetes</taxon>
        <taxon>Mycobacteriales</taxon>
        <taxon>Mycobacteriaceae</taxon>
        <taxon>Mycolicibacterium</taxon>
    </lineage>
</organism>
<dbReference type="RefSeq" id="WP_036345672.1">
    <property type="nucleotide sequence ID" value="NZ_JALN02000001.1"/>
</dbReference>
<dbReference type="EMBL" id="JALN02000001">
    <property type="protein sequence ID" value="KDE97885.1"/>
    <property type="molecule type" value="Genomic_DNA"/>
</dbReference>
<dbReference type="InterPro" id="IPR048037">
    <property type="entry name" value="DmmA-like_C"/>
</dbReference>
<dbReference type="STRING" id="1440774.Y900_002755"/>
<protein>
    <recommendedName>
        <fullName evidence="1">Dimethylamine monooxygenase subunit DmmA-like C-terminal domain-containing protein</fullName>
    </recommendedName>
</protein>
<feature type="domain" description="Dimethylamine monooxygenase subunit DmmA-like C-terminal" evidence="1">
    <location>
        <begin position="124"/>
        <end position="167"/>
    </location>
</feature>
<evidence type="ECO:0000313" key="2">
    <source>
        <dbReference type="EMBL" id="KDE97885.1"/>
    </source>
</evidence>
<gene>
    <name evidence="2" type="ORF">Y900_002755</name>
</gene>
<comment type="caution">
    <text evidence="2">The sequence shown here is derived from an EMBL/GenBank/DDBJ whole genome shotgun (WGS) entry which is preliminary data.</text>
</comment>
<dbReference type="eggNOG" id="ENOG5030T00">
    <property type="taxonomic scope" value="Bacteria"/>
</dbReference>
<evidence type="ECO:0000313" key="3">
    <source>
        <dbReference type="Proteomes" id="UP000022835"/>
    </source>
</evidence>
<name>A0A064CC26_9MYCO</name>
<reference evidence="2" key="1">
    <citation type="submission" date="2014-05" db="EMBL/GenBank/DDBJ databases">
        <title>Genome sequence of Mycobacterium aromaticivorans strain JS19b1T (= DSM 45407T).</title>
        <authorList>
            <person name="Kwak Y."/>
            <person name="Park G.-S."/>
            <person name="Li Q.X."/>
            <person name="Lee S.-E."/>
            <person name="Shin J.-H."/>
        </authorList>
    </citation>
    <scope>NUCLEOTIDE SEQUENCE [LARGE SCALE GENOMIC DNA]</scope>
    <source>
        <strain evidence="2">JS19b1</strain>
    </source>
</reference>
<dbReference type="OrthoDB" id="3579011at2"/>
<dbReference type="Proteomes" id="UP000022835">
    <property type="component" value="Unassembled WGS sequence"/>
</dbReference>
<accession>A0A064CC26</accession>
<dbReference type="NCBIfam" id="NF041259">
    <property type="entry name" value="mono_DmmA_fam"/>
    <property type="match status" value="1"/>
</dbReference>
<dbReference type="AlphaFoldDB" id="A0A064CC26"/>
<dbReference type="Pfam" id="PF22289">
    <property type="entry name" value="DmmA-like_C"/>
    <property type="match status" value="1"/>
</dbReference>
<evidence type="ECO:0000259" key="1">
    <source>
        <dbReference type="Pfam" id="PF22289"/>
    </source>
</evidence>
<keyword evidence="3" id="KW-1185">Reference proteome</keyword>
<sequence>MTPDLELTSVPAWAVEPTCPTADLTGRYWTVLAVGTDAAAIAARWVGEIRAVHPNARPRLHQVSDADAACAALGADIEAAVVGWRLLLAGPAHVCLRIRARALELGAADDEITVASTEVATREVYCAHCRMTTTAATGLAEEITCPGCARRLFVYHHVSRRIGAHLGFATTADAPA</sequence>